<comment type="similarity">
    <text evidence="8">Belongs to the shikimate dehydrogenase family.</text>
</comment>
<evidence type="ECO:0000259" key="11">
    <source>
        <dbReference type="Pfam" id="PF18317"/>
    </source>
</evidence>
<feature type="domain" description="Shikimate dehydrogenase substrate binding N-terminal" evidence="10">
    <location>
        <begin position="6"/>
        <end position="89"/>
    </location>
</feature>
<dbReference type="AlphaFoldDB" id="A0A6L9MU42"/>
<feature type="binding site" evidence="8">
    <location>
        <position position="217"/>
    </location>
    <ligand>
        <name>shikimate</name>
        <dbReference type="ChEBI" id="CHEBI:36208"/>
    </ligand>
</feature>
<feature type="binding site" evidence="8">
    <location>
        <position position="103"/>
    </location>
    <ligand>
        <name>shikimate</name>
        <dbReference type="ChEBI" id="CHEBI:36208"/>
    </ligand>
</feature>
<dbReference type="CDD" id="cd01065">
    <property type="entry name" value="NAD_bind_Shikimate_DH"/>
    <property type="match status" value="1"/>
</dbReference>
<dbReference type="EMBL" id="JAAAWP010000003">
    <property type="protein sequence ID" value="NDW21435.1"/>
    <property type="molecule type" value="Genomic_DNA"/>
</dbReference>
<dbReference type="GO" id="GO:0008652">
    <property type="term" value="P:amino acid biosynthetic process"/>
    <property type="evidence" value="ECO:0007669"/>
    <property type="project" value="UniProtKB-KW"/>
</dbReference>
<dbReference type="GO" id="GO:0019632">
    <property type="term" value="P:shikimate metabolic process"/>
    <property type="evidence" value="ECO:0007669"/>
    <property type="project" value="InterPro"/>
</dbReference>
<dbReference type="SUPFAM" id="SSF53223">
    <property type="entry name" value="Aminoacid dehydrogenase-like, N-terminal domain"/>
    <property type="match status" value="1"/>
</dbReference>
<feature type="binding site" evidence="8">
    <location>
        <position position="62"/>
    </location>
    <ligand>
        <name>shikimate</name>
        <dbReference type="ChEBI" id="CHEBI:36208"/>
    </ligand>
</feature>
<dbReference type="UniPathway" id="UPA00053">
    <property type="reaction ID" value="UER00087"/>
</dbReference>
<evidence type="ECO:0000259" key="10">
    <source>
        <dbReference type="Pfam" id="PF08501"/>
    </source>
</evidence>
<dbReference type="SUPFAM" id="SSF51735">
    <property type="entry name" value="NAD(P)-binding Rossmann-fold domains"/>
    <property type="match status" value="1"/>
</dbReference>
<dbReference type="NCBIfam" id="NF001310">
    <property type="entry name" value="PRK00258.1-2"/>
    <property type="match status" value="1"/>
</dbReference>
<dbReference type="PANTHER" id="PTHR21089:SF1">
    <property type="entry name" value="BIFUNCTIONAL 3-DEHYDROQUINATE DEHYDRATASE_SHIKIMATE DEHYDROGENASE, CHLOROPLASTIC"/>
    <property type="match status" value="1"/>
</dbReference>
<evidence type="ECO:0000256" key="2">
    <source>
        <dbReference type="ARBA" id="ARBA00012962"/>
    </source>
</evidence>
<comment type="catalytic activity">
    <reaction evidence="7 8">
        <text>shikimate + NADP(+) = 3-dehydroshikimate + NADPH + H(+)</text>
        <dbReference type="Rhea" id="RHEA:17737"/>
        <dbReference type="ChEBI" id="CHEBI:15378"/>
        <dbReference type="ChEBI" id="CHEBI:16630"/>
        <dbReference type="ChEBI" id="CHEBI:36208"/>
        <dbReference type="ChEBI" id="CHEBI:57783"/>
        <dbReference type="ChEBI" id="CHEBI:58349"/>
        <dbReference type="EC" id="1.1.1.25"/>
    </reaction>
</comment>
<dbReference type="EC" id="1.1.1.25" evidence="2 8"/>
<dbReference type="Gene3D" id="3.40.50.10860">
    <property type="entry name" value="Leucine Dehydrogenase, chain A, domain 1"/>
    <property type="match status" value="1"/>
</dbReference>
<dbReference type="InterPro" id="IPR006151">
    <property type="entry name" value="Shikm_DH/Glu-tRNA_Rdtase"/>
</dbReference>
<evidence type="ECO:0000256" key="4">
    <source>
        <dbReference type="ARBA" id="ARBA00022857"/>
    </source>
</evidence>
<keyword evidence="5 8" id="KW-0560">Oxidoreductase</keyword>
<evidence type="ECO:0000256" key="7">
    <source>
        <dbReference type="ARBA" id="ARBA00049442"/>
    </source>
</evidence>
<dbReference type="GO" id="GO:0009423">
    <property type="term" value="P:chorismate biosynthetic process"/>
    <property type="evidence" value="ECO:0007669"/>
    <property type="project" value="UniProtKB-UniRule"/>
</dbReference>
<comment type="subunit">
    <text evidence="8">Homodimer.</text>
</comment>
<evidence type="ECO:0000256" key="5">
    <source>
        <dbReference type="ARBA" id="ARBA00023002"/>
    </source>
</evidence>
<feature type="binding site" evidence="8">
    <location>
        <position position="87"/>
    </location>
    <ligand>
        <name>shikimate</name>
        <dbReference type="ChEBI" id="CHEBI:36208"/>
    </ligand>
</feature>
<dbReference type="HAMAP" id="MF_00222">
    <property type="entry name" value="Shikimate_DH_AroE"/>
    <property type="match status" value="1"/>
</dbReference>
<dbReference type="InterPro" id="IPR022893">
    <property type="entry name" value="Shikimate_DH_fam"/>
</dbReference>
<feature type="domain" description="SDH C-terminal" evidence="11">
    <location>
        <begin position="239"/>
        <end position="267"/>
    </location>
</feature>
<dbReference type="GO" id="GO:0009073">
    <property type="term" value="P:aromatic amino acid family biosynthetic process"/>
    <property type="evidence" value="ECO:0007669"/>
    <property type="project" value="UniProtKB-KW"/>
</dbReference>
<reference evidence="12 13" key="1">
    <citation type="submission" date="2020-01" db="EMBL/GenBank/DDBJ databases">
        <title>Genomes of bacteria type strains.</title>
        <authorList>
            <person name="Chen J."/>
            <person name="Zhu S."/>
            <person name="Yang J."/>
        </authorList>
    </citation>
    <scope>NUCLEOTIDE SEQUENCE [LARGE SCALE GENOMIC DNA]</scope>
    <source>
        <strain evidence="12 13">LMG 22958</strain>
    </source>
</reference>
<keyword evidence="4 8" id="KW-0521">NADP</keyword>
<dbReference type="GO" id="GO:0050661">
    <property type="term" value="F:NADP binding"/>
    <property type="evidence" value="ECO:0007669"/>
    <property type="project" value="InterPro"/>
</dbReference>
<dbReference type="GO" id="GO:0004764">
    <property type="term" value="F:shikimate 3-dehydrogenase (NADP+) activity"/>
    <property type="evidence" value="ECO:0007669"/>
    <property type="project" value="UniProtKB-UniRule"/>
</dbReference>
<comment type="caution">
    <text evidence="8">Lacks conserved residue(s) required for the propagation of feature annotation.</text>
</comment>
<dbReference type="Proteomes" id="UP000478837">
    <property type="component" value="Unassembled WGS sequence"/>
</dbReference>
<comment type="pathway">
    <text evidence="1 8">Metabolic intermediate biosynthesis; chorismate biosynthesis; chorismate from D-erythrose 4-phosphate and phosphoenolpyruvate: step 4/7.</text>
</comment>
<gene>
    <name evidence="8 12" type="primary">aroE</name>
    <name evidence="12" type="ORF">GTW09_07875</name>
</gene>
<protein>
    <recommendedName>
        <fullName evidence="2 8">Shikimate dehydrogenase (NADP(+))</fullName>
        <shortName evidence="8">SDH</shortName>
        <ecNumber evidence="2 8">1.1.1.25</ecNumber>
    </recommendedName>
</protein>
<dbReference type="InterPro" id="IPR011342">
    <property type="entry name" value="Shikimate_DH"/>
</dbReference>
<feature type="binding site" evidence="8">
    <location>
        <begin position="14"/>
        <end position="16"/>
    </location>
    <ligand>
        <name>shikimate</name>
        <dbReference type="ChEBI" id="CHEBI:36208"/>
    </ligand>
</feature>
<keyword evidence="6 8" id="KW-0057">Aromatic amino acid biosynthesis</keyword>
<evidence type="ECO:0000256" key="6">
    <source>
        <dbReference type="ARBA" id="ARBA00023141"/>
    </source>
</evidence>
<dbReference type="InterPro" id="IPR046346">
    <property type="entry name" value="Aminoacid_DH-like_N_sf"/>
</dbReference>
<dbReference type="GO" id="GO:0005829">
    <property type="term" value="C:cytosol"/>
    <property type="evidence" value="ECO:0007669"/>
    <property type="project" value="TreeGrafter"/>
</dbReference>
<dbReference type="NCBIfam" id="TIGR00507">
    <property type="entry name" value="aroE"/>
    <property type="match status" value="1"/>
</dbReference>
<evidence type="ECO:0000256" key="8">
    <source>
        <dbReference type="HAMAP-Rule" id="MF_00222"/>
    </source>
</evidence>
<evidence type="ECO:0000256" key="3">
    <source>
        <dbReference type="ARBA" id="ARBA00022605"/>
    </source>
</evidence>
<name>A0A6L9MU42_9ALTE</name>
<feature type="binding site" evidence="8">
    <location>
        <begin position="127"/>
        <end position="131"/>
    </location>
    <ligand>
        <name>NADP(+)</name>
        <dbReference type="ChEBI" id="CHEBI:58349"/>
    </ligand>
</feature>
<dbReference type="Pfam" id="PF01488">
    <property type="entry name" value="Shikimate_DH"/>
    <property type="match status" value="1"/>
</dbReference>
<feature type="binding site" evidence="8">
    <location>
        <begin position="151"/>
        <end position="156"/>
    </location>
    <ligand>
        <name>NADP(+)</name>
        <dbReference type="ChEBI" id="CHEBI:58349"/>
    </ligand>
</feature>
<dbReference type="InterPro" id="IPR036291">
    <property type="entry name" value="NAD(P)-bd_dom_sf"/>
</dbReference>
<dbReference type="Pfam" id="PF08501">
    <property type="entry name" value="Shikimate_dh_N"/>
    <property type="match status" value="1"/>
</dbReference>
<dbReference type="InterPro" id="IPR041121">
    <property type="entry name" value="SDH_C"/>
</dbReference>
<feature type="binding site" evidence="8">
    <location>
        <position position="215"/>
    </location>
    <ligand>
        <name>NADP(+)</name>
        <dbReference type="ChEBI" id="CHEBI:58349"/>
    </ligand>
</feature>
<evidence type="ECO:0000259" key="9">
    <source>
        <dbReference type="Pfam" id="PF01488"/>
    </source>
</evidence>
<feature type="active site" description="Proton acceptor" evidence="8">
    <location>
        <position position="66"/>
    </location>
</feature>
<dbReference type="RefSeq" id="WP_163111393.1">
    <property type="nucleotide sequence ID" value="NZ_JAAAWP010000003.1"/>
</dbReference>
<evidence type="ECO:0000313" key="13">
    <source>
        <dbReference type="Proteomes" id="UP000478837"/>
    </source>
</evidence>
<keyword evidence="3 8" id="KW-0028">Amino-acid biosynthesis</keyword>
<accession>A0A6L9MU42</accession>
<feature type="binding site" evidence="8">
    <location>
        <position position="246"/>
    </location>
    <ligand>
        <name>shikimate</name>
        <dbReference type="ChEBI" id="CHEBI:36208"/>
    </ligand>
</feature>
<dbReference type="Gene3D" id="3.40.50.720">
    <property type="entry name" value="NAD(P)-binding Rossmann-like Domain"/>
    <property type="match status" value="1"/>
</dbReference>
<keyword evidence="13" id="KW-1185">Reference proteome</keyword>
<dbReference type="InterPro" id="IPR013708">
    <property type="entry name" value="Shikimate_DH-bd_N"/>
</dbReference>
<feature type="domain" description="Quinate/shikimate 5-dehydrogenase/glutamyl-tRNA reductase" evidence="9">
    <location>
        <begin position="115"/>
        <end position="193"/>
    </location>
</feature>
<feature type="binding site" evidence="8">
    <location>
        <position position="239"/>
    </location>
    <ligand>
        <name>NADP(+)</name>
        <dbReference type="ChEBI" id="CHEBI:58349"/>
    </ligand>
</feature>
<evidence type="ECO:0000313" key="12">
    <source>
        <dbReference type="EMBL" id="NDW21435.1"/>
    </source>
</evidence>
<comment type="caution">
    <text evidence="12">The sequence shown here is derived from an EMBL/GenBank/DDBJ whole genome shotgun (WGS) entry which is preliminary data.</text>
</comment>
<evidence type="ECO:0000256" key="1">
    <source>
        <dbReference type="ARBA" id="ARBA00004871"/>
    </source>
</evidence>
<comment type="function">
    <text evidence="8">Involved in the biosynthesis of the chorismate, which leads to the biosynthesis of aromatic amino acids. Catalyzes the reversible NADPH linked reduction of 3-dehydroshikimate (DHSA) to yield shikimate (SA).</text>
</comment>
<dbReference type="Pfam" id="PF18317">
    <property type="entry name" value="SDH_C"/>
    <property type="match status" value="1"/>
</dbReference>
<sequence length="275" mass="29770">MKKFAVFGNPIEQSLSPTIHQMFAEQCEEVISYEKILAPVDGFVEKASSFLAQPEVVGCNVTMPFKLDAFNMANIDDQAAQDAQAANTLMKCPDGSIKGFNTDGVGLVNDLLNNNVQLENKRVLLIGAGGAARGVISPLLEASVAQLIITNRTLEKAQQISAAVSNSNLDVVALDDIAAIKPHIIINSTAASLHQELPCHMSEALLDECEVVYDMVYKNSPTVFMQEAHKYGVKKRLDGLGMLVEQAAAAFSIWTGKQPKTNAIVNKVRELINNQ</sequence>
<dbReference type="PANTHER" id="PTHR21089">
    <property type="entry name" value="SHIKIMATE DEHYDROGENASE"/>
    <property type="match status" value="1"/>
</dbReference>
<proteinExistence type="inferred from homology"/>
<organism evidence="12 13">
    <name type="scientific">Alteromonas hispanica</name>
    <dbReference type="NCBI Taxonomy" id="315421"/>
    <lineage>
        <taxon>Bacteria</taxon>
        <taxon>Pseudomonadati</taxon>
        <taxon>Pseudomonadota</taxon>
        <taxon>Gammaproteobacteria</taxon>
        <taxon>Alteromonadales</taxon>
        <taxon>Alteromonadaceae</taxon>
        <taxon>Alteromonas/Salinimonas group</taxon>
        <taxon>Alteromonas</taxon>
    </lineage>
</organism>